<gene>
    <name evidence="2" type="ORF">N658DRAFT_287741</name>
</gene>
<evidence type="ECO:0000256" key="1">
    <source>
        <dbReference type="SAM" id="MobiDB-lite"/>
    </source>
</evidence>
<dbReference type="AlphaFoldDB" id="A0AAN6SYI2"/>
<accession>A0AAN6SYI2</accession>
<dbReference type="EMBL" id="MU863673">
    <property type="protein sequence ID" value="KAK4097514.1"/>
    <property type="molecule type" value="Genomic_DNA"/>
</dbReference>
<evidence type="ECO:0000313" key="3">
    <source>
        <dbReference type="Proteomes" id="UP001305647"/>
    </source>
</evidence>
<protein>
    <submittedName>
        <fullName evidence="2">Uncharacterized protein</fullName>
    </submittedName>
</protein>
<evidence type="ECO:0000313" key="2">
    <source>
        <dbReference type="EMBL" id="KAK4097514.1"/>
    </source>
</evidence>
<comment type="caution">
    <text evidence="2">The sequence shown here is derived from an EMBL/GenBank/DDBJ whole genome shotgun (WGS) entry which is preliminary data.</text>
</comment>
<sequence length="121" mass="12963">MLAAASAIDWWTNGSNNKADSSPAQVTTSDWRSNSVGSSAAGFCAGAVWCPMAGVRPRDPSSHSFASLVGRPGNTRDVSRPRPRWGRDCCSVESRQPVKNAIVSFAAQKKNESVRAVRSLR</sequence>
<reference evidence="2" key="2">
    <citation type="submission" date="2023-05" db="EMBL/GenBank/DDBJ databases">
        <authorList>
            <consortium name="Lawrence Berkeley National Laboratory"/>
            <person name="Steindorff A."/>
            <person name="Hensen N."/>
            <person name="Bonometti L."/>
            <person name="Westerberg I."/>
            <person name="Brannstrom I.O."/>
            <person name="Guillou S."/>
            <person name="Cros-Aarteil S."/>
            <person name="Calhoun S."/>
            <person name="Haridas S."/>
            <person name="Kuo A."/>
            <person name="Mondo S."/>
            <person name="Pangilinan J."/>
            <person name="Riley R."/>
            <person name="Labutti K."/>
            <person name="Andreopoulos B."/>
            <person name="Lipzen A."/>
            <person name="Chen C."/>
            <person name="Yanf M."/>
            <person name="Daum C."/>
            <person name="Ng V."/>
            <person name="Clum A."/>
            <person name="Ohm R."/>
            <person name="Martin F."/>
            <person name="Silar P."/>
            <person name="Natvig D."/>
            <person name="Lalanne C."/>
            <person name="Gautier V."/>
            <person name="Ament-Velasquez S.L."/>
            <person name="Kruys A."/>
            <person name="Hutchinson M.I."/>
            <person name="Powell A.J."/>
            <person name="Barry K."/>
            <person name="Miller A.N."/>
            <person name="Grigoriev I.V."/>
            <person name="Debuchy R."/>
            <person name="Gladieux P."/>
            <person name="Thoren M.H."/>
            <person name="Johannesson H."/>
        </authorList>
    </citation>
    <scope>NUCLEOTIDE SEQUENCE</scope>
    <source>
        <strain evidence="2">CBS 757.83</strain>
    </source>
</reference>
<keyword evidence="3" id="KW-1185">Reference proteome</keyword>
<reference evidence="2" key="1">
    <citation type="journal article" date="2023" name="Mol. Phylogenet. Evol.">
        <title>Genome-scale phylogeny and comparative genomics of the fungal order Sordariales.</title>
        <authorList>
            <person name="Hensen N."/>
            <person name="Bonometti L."/>
            <person name="Westerberg I."/>
            <person name="Brannstrom I.O."/>
            <person name="Guillou S."/>
            <person name="Cros-Aarteil S."/>
            <person name="Calhoun S."/>
            <person name="Haridas S."/>
            <person name="Kuo A."/>
            <person name="Mondo S."/>
            <person name="Pangilinan J."/>
            <person name="Riley R."/>
            <person name="LaButti K."/>
            <person name="Andreopoulos B."/>
            <person name="Lipzen A."/>
            <person name="Chen C."/>
            <person name="Yan M."/>
            <person name="Daum C."/>
            <person name="Ng V."/>
            <person name="Clum A."/>
            <person name="Steindorff A."/>
            <person name="Ohm R.A."/>
            <person name="Martin F."/>
            <person name="Silar P."/>
            <person name="Natvig D.O."/>
            <person name="Lalanne C."/>
            <person name="Gautier V."/>
            <person name="Ament-Velasquez S.L."/>
            <person name="Kruys A."/>
            <person name="Hutchinson M.I."/>
            <person name="Powell A.J."/>
            <person name="Barry K."/>
            <person name="Miller A.N."/>
            <person name="Grigoriev I.V."/>
            <person name="Debuchy R."/>
            <person name="Gladieux P."/>
            <person name="Hiltunen Thoren M."/>
            <person name="Johannesson H."/>
        </authorList>
    </citation>
    <scope>NUCLEOTIDE SEQUENCE</scope>
    <source>
        <strain evidence="2">CBS 757.83</strain>
    </source>
</reference>
<dbReference type="Proteomes" id="UP001305647">
    <property type="component" value="Unassembled WGS sequence"/>
</dbReference>
<name>A0AAN6SYI2_9PEZI</name>
<proteinExistence type="predicted"/>
<feature type="region of interest" description="Disordered" evidence="1">
    <location>
        <begin position="13"/>
        <end position="32"/>
    </location>
</feature>
<feature type="region of interest" description="Disordered" evidence="1">
    <location>
        <begin position="61"/>
        <end position="89"/>
    </location>
</feature>
<organism evidence="2 3">
    <name type="scientific">Parathielavia hyrcaniae</name>
    <dbReference type="NCBI Taxonomy" id="113614"/>
    <lineage>
        <taxon>Eukaryota</taxon>
        <taxon>Fungi</taxon>
        <taxon>Dikarya</taxon>
        <taxon>Ascomycota</taxon>
        <taxon>Pezizomycotina</taxon>
        <taxon>Sordariomycetes</taxon>
        <taxon>Sordariomycetidae</taxon>
        <taxon>Sordariales</taxon>
        <taxon>Chaetomiaceae</taxon>
        <taxon>Parathielavia</taxon>
    </lineage>
</organism>